<feature type="signal peptide" evidence="1">
    <location>
        <begin position="1"/>
        <end position="20"/>
    </location>
</feature>
<sequence length="74" mass="8056">MEAWGLVAFVGLMLIAFQKSRQPLVSNVVADVVELSHKLELPASAESTLRIVTVTYPSSVYSTYSKFPSPGLDL</sequence>
<keyword evidence="1" id="KW-0732">Signal</keyword>
<dbReference type="EMBL" id="HF935221">
    <property type="protein sequence ID" value="CCX04974.1"/>
    <property type="molecule type" value="Genomic_DNA"/>
</dbReference>
<proteinExistence type="predicted"/>
<accession>U4KZ88</accession>
<organism evidence="2 3">
    <name type="scientific">Pyronema omphalodes (strain CBS 100304)</name>
    <name type="common">Pyronema confluens</name>
    <dbReference type="NCBI Taxonomy" id="1076935"/>
    <lineage>
        <taxon>Eukaryota</taxon>
        <taxon>Fungi</taxon>
        <taxon>Dikarya</taxon>
        <taxon>Ascomycota</taxon>
        <taxon>Pezizomycotina</taxon>
        <taxon>Pezizomycetes</taxon>
        <taxon>Pezizales</taxon>
        <taxon>Pyronemataceae</taxon>
        <taxon>Pyronema</taxon>
    </lineage>
</organism>
<keyword evidence="3" id="KW-1185">Reference proteome</keyword>
<dbReference type="Proteomes" id="UP000018144">
    <property type="component" value="Unassembled WGS sequence"/>
</dbReference>
<evidence type="ECO:0000313" key="3">
    <source>
        <dbReference type="Proteomes" id="UP000018144"/>
    </source>
</evidence>
<evidence type="ECO:0000256" key="1">
    <source>
        <dbReference type="SAM" id="SignalP"/>
    </source>
</evidence>
<dbReference type="AlphaFoldDB" id="U4KZ88"/>
<evidence type="ECO:0000313" key="2">
    <source>
        <dbReference type="EMBL" id="CCX04974.1"/>
    </source>
</evidence>
<reference evidence="2 3" key="1">
    <citation type="journal article" date="2013" name="PLoS Genet.">
        <title>The genome and development-dependent transcriptomes of Pyronema confluens: a window into fungal evolution.</title>
        <authorList>
            <person name="Traeger S."/>
            <person name="Altegoer F."/>
            <person name="Freitag M."/>
            <person name="Gabaldon T."/>
            <person name="Kempken F."/>
            <person name="Kumar A."/>
            <person name="Marcet-Houben M."/>
            <person name="Poggeler S."/>
            <person name="Stajich J.E."/>
            <person name="Nowrousian M."/>
        </authorList>
    </citation>
    <scope>NUCLEOTIDE SEQUENCE [LARGE SCALE GENOMIC DNA]</scope>
    <source>
        <strain evidence="3">CBS 100304</strain>
        <tissue evidence="2">Vegetative mycelium</tissue>
    </source>
</reference>
<feature type="chain" id="PRO_5004651752" evidence="1">
    <location>
        <begin position="21"/>
        <end position="74"/>
    </location>
</feature>
<gene>
    <name evidence="2" type="ORF">PCON_04114</name>
</gene>
<protein>
    <submittedName>
        <fullName evidence="2">Uncharacterized protein</fullName>
    </submittedName>
</protein>
<name>U4KZ88_PYROM</name>